<sequence length="128" mass="13116">MTLSLIIPMAAFVAAAGIGARKWLYVPLVLLAIPAPAVATVLASIALVWLARRYAANARPSASSILAAISLIGWFIGTGPSLQGYGAFSLLLILVGLALTAVSLIRITGADMEPQPEVASKSATESNA</sequence>
<keyword evidence="1" id="KW-0812">Transmembrane</keyword>
<geneLocation type="plasmid" evidence="2 3">
    <name>pSID</name>
</geneLocation>
<name>A0A7M2XVT1_9NOCA</name>
<evidence type="ECO:0000313" key="2">
    <source>
        <dbReference type="EMBL" id="QOW01869.1"/>
    </source>
</evidence>
<keyword evidence="3" id="KW-1185">Reference proteome</keyword>
<gene>
    <name evidence="2" type="ORF">INP59_27320</name>
</gene>
<evidence type="ECO:0000256" key="1">
    <source>
        <dbReference type="SAM" id="Phobius"/>
    </source>
</evidence>
<keyword evidence="2" id="KW-0614">Plasmid</keyword>
<feature type="transmembrane region" description="Helical" evidence="1">
    <location>
        <begin position="62"/>
        <end position="79"/>
    </location>
</feature>
<dbReference type="EMBL" id="CP063453">
    <property type="protein sequence ID" value="QOW01869.1"/>
    <property type="molecule type" value="Genomic_DNA"/>
</dbReference>
<dbReference type="Proteomes" id="UP000593818">
    <property type="component" value="Plasmid pSID"/>
</dbReference>
<evidence type="ECO:0000313" key="3">
    <source>
        <dbReference type="Proteomes" id="UP000593818"/>
    </source>
</evidence>
<feature type="transmembrane region" description="Helical" evidence="1">
    <location>
        <begin position="29"/>
        <end position="50"/>
    </location>
</feature>
<dbReference type="AlphaFoldDB" id="A0A7M2XVT1"/>
<keyword evidence="1" id="KW-1133">Transmembrane helix</keyword>
<proteinExistence type="predicted"/>
<keyword evidence="1" id="KW-0472">Membrane</keyword>
<reference evidence="2 3" key="1">
    <citation type="submission" date="2020-10" db="EMBL/GenBank/DDBJ databases">
        <title>Whole genome sequence of oil-degrading bacteria Rhodococcus pyridinivorans strain 5Ap.</title>
        <authorList>
            <person name="Akhremchuk A.E."/>
            <person name="Valentovich L.N."/>
            <person name="Charniauskaya M.I."/>
            <person name="Bukliarevich H.A."/>
            <person name="Titok M.A."/>
        </authorList>
    </citation>
    <scope>NUCLEOTIDE SEQUENCE [LARGE SCALE GENOMIC DNA]</scope>
    <source>
        <strain evidence="2 3">5Ap</strain>
        <plasmid evidence="2 3">pSID</plasmid>
    </source>
</reference>
<feature type="transmembrane region" description="Helical" evidence="1">
    <location>
        <begin position="85"/>
        <end position="105"/>
    </location>
</feature>
<protein>
    <submittedName>
        <fullName evidence="2">Uncharacterized protein</fullName>
    </submittedName>
</protein>
<dbReference type="RefSeq" id="WP_193904147.1">
    <property type="nucleotide sequence ID" value="NZ_CP063453.1"/>
</dbReference>
<organism evidence="2 3">
    <name type="scientific">Rhodococcus pyridinivorans</name>
    <dbReference type="NCBI Taxonomy" id="103816"/>
    <lineage>
        <taxon>Bacteria</taxon>
        <taxon>Bacillati</taxon>
        <taxon>Actinomycetota</taxon>
        <taxon>Actinomycetes</taxon>
        <taxon>Mycobacteriales</taxon>
        <taxon>Nocardiaceae</taxon>
        <taxon>Rhodococcus</taxon>
    </lineage>
</organism>
<accession>A0A7M2XVT1</accession>